<comment type="caution">
    <text evidence="2">The sequence shown here is derived from an EMBL/GenBank/DDBJ whole genome shotgun (WGS) entry which is preliminary data.</text>
</comment>
<evidence type="ECO:0000313" key="3">
    <source>
        <dbReference type="Proteomes" id="UP001055712"/>
    </source>
</evidence>
<dbReference type="InterPro" id="IPR043154">
    <property type="entry name" value="Sec-1-like_dom1"/>
</dbReference>
<protein>
    <recommendedName>
        <fullName evidence="4">SM/Sec1-family protein</fullName>
    </recommendedName>
</protein>
<keyword evidence="3" id="KW-1185">Reference proteome</keyword>
<dbReference type="GO" id="GO:0016192">
    <property type="term" value="P:vesicle-mediated transport"/>
    <property type="evidence" value="ECO:0007669"/>
    <property type="project" value="InterPro"/>
</dbReference>
<dbReference type="Proteomes" id="UP001055712">
    <property type="component" value="Unassembled WGS sequence"/>
</dbReference>
<gene>
    <name evidence="2" type="ORF">D9Q98_008818</name>
</gene>
<dbReference type="AlphaFoldDB" id="A0A9D4YUG4"/>
<sequence length="643" mass="68369">MVLNVRQRQADAVVRMLHFNSPPGGKPGASGGSDDTYKVLVLDSHTKDILAPLLHVNELRRHGVTLHLMLDADRQPIPDVPAVYFVQPSEAAVARIIQDVQRGLYDAFHLNFSTHIPRPLMEKLAAGVVAGNAAARVARVYDQHNRFLSLEAGLFTLGLPDTYLQLNDPAAQDSQIEAAVSAVVDGLFCVLATLSVVPIIRCPRGGAAEHVAAALDAKLRDALAGRASLFAEGGGAAGLAASLQRPLLCLFDRNFELSVVLQHAWTYKPLVHDVLAMRLNRVSLQDAPLPGQAAGARKAYEVDDADFFWTGHGREQFPKIAEQVEVELGKYKQSIEELNRKTGSHLDPTADPAELMSSNTRNLMSAVSSLPELTEKKRVIDKHTNLATALLGCIKARQLDAYYALEEECISGKADAAAVTAQLQSPAGTPADKLRLALVWLLTCEMVPSEGECQAVEALLQGCGADMAAWSYVKRMRRLNLTGRQGGGAGAGSVSDGLSSFSGAASSQLTTLLGTTFGQGLSSLTKGVKNLLAGEQQAAVTVAVEALMDGRTGPDATDAYAVFDPKGPAGRAQRPPGPFKEALVFMVGGGNYLEAESLSCWASRAQPTPKHIIYGATDLLAGEDFLKQLSSLGYKSGAAAPPQ</sequence>
<dbReference type="InterPro" id="IPR043127">
    <property type="entry name" value="Sec-1-like_dom3a"/>
</dbReference>
<evidence type="ECO:0008006" key="4">
    <source>
        <dbReference type="Google" id="ProtNLM"/>
    </source>
</evidence>
<dbReference type="Gene3D" id="3.90.830.10">
    <property type="entry name" value="Syntaxin Binding Protein 1, Chain A, domain 2"/>
    <property type="match status" value="1"/>
</dbReference>
<dbReference type="InterPro" id="IPR001619">
    <property type="entry name" value="Sec1-like"/>
</dbReference>
<dbReference type="InterPro" id="IPR036045">
    <property type="entry name" value="Sec1-like_sf"/>
</dbReference>
<dbReference type="Gene3D" id="1.25.40.60">
    <property type="match status" value="1"/>
</dbReference>
<reference evidence="2" key="1">
    <citation type="journal article" date="2019" name="Plant J.">
        <title>Chlorella vulgaris genome assembly and annotation reveals the molecular basis for metabolic acclimation to high light conditions.</title>
        <authorList>
            <person name="Cecchin M."/>
            <person name="Marcolungo L."/>
            <person name="Rossato M."/>
            <person name="Girolomoni L."/>
            <person name="Cosentino E."/>
            <person name="Cuine S."/>
            <person name="Li-Beisson Y."/>
            <person name="Delledonne M."/>
            <person name="Ballottari M."/>
        </authorList>
    </citation>
    <scope>NUCLEOTIDE SEQUENCE</scope>
    <source>
        <strain evidence="2">211/11P</strain>
    </source>
</reference>
<reference evidence="2" key="2">
    <citation type="submission" date="2020-11" db="EMBL/GenBank/DDBJ databases">
        <authorList>
            <person name="Cecchin M."/>
            <person name="Marcolungo L."/>
            <person name="Rossato M."/>
            <person name="Girolomoni L."/>
            <person name="Cosentino E."/>
            <person name="Cuine S."/>
            <person name="Li-Beisson Y."/>
            <person name="Delledonne M."/>
            <person name="Ballottari M."/>
        </authorList>
    </citation>
    <scope>NUCLEOTIDE SEQUENCE</scope>
    <source>
        <strain evidence="2">211/11P</strain>
        <tissue evidence="2">Whole cell</tissue>
    </source>
</reference>
<dbReference type="SUPFAM" id="SSF56815">
    <property type="entry name" value="Sec1/munc18-like (SM) proteins"/>
    <property type="match status" value="1"/>
</dbReference>
<dbReference type="InterPro" id="IPR027482">
    <property type="entry name" value="Sec1-like_dom2"/>
</dbReference>
<evidence type="ECO:0000256" key="1">
    <source>
        <dbReference type="ARBA" id="ARBA00009884"/>
    </source>
</evidence>
<name>A0A9D4YUG4_CHLVU</name>
<dbReference type="EMBL" id="SIDB01000011">
    <property type="protein sequence ID" value="KAI3426451.1"/>
    <property type="molecule type" value="Genomic_DNA"/>
</dbReference>
<evidence type="ECO:0000313" key="2">
    <source>
        <dbReference type="EMBL" id="KAI3426451.1"/>
    </source>
</evidence>
<dbReference type="Pfam" id="PF00995">
    <property type="entry name" value="Sec1"/>
    <property type="match status" value="1"/>
</dbReference>
<organism evidence="2 3">
    <name type="scientific">Chlorella vulgaris</name>
    <name type="common">Green alga</name>
    <dbReference type="NCBI Taxonomy" id="3077"/>
    <lineage>
        <taxon>Eukaryota</taxon>
        <taxon>Viridiplantae</taxon>
        <taxon>Chlorophyta</taxon>
        <taxon>core chlorophytes</taxon>
        <taxon>Trebouxiophyceae</taxon>
        <taxon>Chlorellales</taxon>
        <taxon>Chlorellaceae</taxon>
        <taxon>Chlorella clade</taxon>
        <taxon>Chlorella</taxon>
    </lineage>
</organism>
<dbReference type="OrthoDB" id="10251230at2759"/>
<dbReference type="PIRSF" id="PIRSF005715">
    <property type="entry name" value="VPS45_Sec1"/>
    <property type="match status" value="1"/>
</dbReference>
<dbReference type="Gene3D" id="3.40.50.2060">
    <property type="match status" value="1"/>
</dbReference>
<comment type="similarity">
    <text evidence="1">Belongs to the STXBP/unc-18/SEC1 family.</text>
</comment>
<dbReference type="PANTHER" id="PTHR11679">
    <property type="entry name" value="VESICLE PROTEIN SORTING-ASSOCIATED"/>
    <property type="match status" value="1"/>
</dbReference>
<dbReference type="Gene3D" id="3.40.50.1910">
    <property type="match status" value="1"/>
</dbReference>
<proteinExistence type="inferred from homology"/>
<accession>A0A9D4YUG4</accession>